<proteinExistence type="predicted"/>
<dbReference type="Proteomes" id="UP000663760">
    <property type="component" value="Chromosome 2"/>
</dbReference>
<protein>
    <submittedName>
        <fullName evidence="3">Uncharacterized protein</fullName>
    </submittedName>
</protein>
<evidence type="ECO:0000313" key="2">
    <source>
        <dbReference type="EMBL" id="CAA2616326.1"/>
    </source>
</evidence>
<feature type="region of interest" description="Disordered" evidence="1">
    <location>
        <begin position="22"/>
        <end position="44"/>
    </location>
</feature>
<dbReference type="AlphaFoldDB" id="A0A7I8K319"/>
<reference evidence="3" key="1">
    <citation type="submission" date="2020-02" db="EMBL/GenBank/DDBJ databases">
        <authorList>
            <person name="Scholz U."/>
            <person name="Mascher M."/>
            <person name="Fiebig A."/>
        </authorList>
    </citation>
    <scope>NUCLEOTIDE SEQUENCE</scope>
</reference>
<accession>A0A7I8K319</accession>
<name>A0A7I8K319_SPIIN</name>
<keyword evidence="4" id="KW-1185">Reference proteome</keyword>
<organism evidence="3 4">
    <name type="scientific">Spirodela intermedia</name>
    <name type="common">Intermediate duckweed</name>
    <dbReference type="NCBI Taxonomy" id="51605"/>
    <lineage>
        <taxon>Eukaryota</taxon>
        <taxon>Viridiplantae</taxon>
        <taxon>Streptophyta</taxon>
        <taxon>Embryophyta</taxon>
        <taxon>Tracheophyta</taxon>
        <taxon>Spermatophyta</taxon>
        <taxon>Magnoliopsida</taxon>
        <taxon>Liliopsida</taxon>
        <taxon>Araceae</taxon>
        <taxon>Lemnoideae</taxon>
        <taxon>Spirodela</taxon>
    </lineage>
</organism>
<dbReference type="EMBL" id="LR743589">
    <property type="protein sequence ID" value="CAA2616326.1"/>
    <property type="molecule type" value="Genomic_DNA"/>
</dbReference>
<evidence type="ECO:0000313" key="4">
    <source>
        <dbReference type="Proteomes" id="UP000663760"/>
    </source>
</evidence>
<gene>
    <name evidence="2" type="ORF">SI7747_02002548</name>
    <name evidence="3" type="ORF">SI8410_02002737</name>
</gene>
<sequence length="44" mass="4550">MLFETGLSFIGSALITLQTEPSSSSTVTLSTTSSTLPSHGPYTT</sequence>
<evidence type="ECO:0000313" key="3">
    <source>
        <dbReference type="EMBL" id="CAA7391440.1"/>
    </source>
</evidence>
<evidence type="ECO:0000256" key="1">
    <source>
        <dbReference type="SAM" id="MobiDB-lite"/>
    </source>
</evidence>
<feature type="compositionally biased region" description="Low complexity" evidence="1">
    <location>
        <begin position="22"/>
        <end position="38"/>
    </location>
</feature>
<dbReference type="EMBL" id="LR746265">
    <property type="protein sequence ID" value="CAA7391440.1"/>
    <property type="molecule type" value="Genomic_DNA"/>
</dbReference>